<evidence type="ECO:0000313" key="1">
    <source>
        <dbReference type="EMBL" id="MBB4929016.1"/>
    </source>
</evidence>
<protein>
    <submittedName>
        <fullName evidence="1">Uncharacterized protein</fullName>
    </submittedName>
</protein>
<comment type="caution">
    <text evidence="1">The sequence shown here is derived from an EMBL/GenBank/DDBJ whole genome shotgun (WGS) entry which is preliminary data.</text>
</comment>
<dbReference type="Proteomes" id="UP000540506">
    <property type="component" value="Unassembled WGS sequence"/>
</dbReference>
<evidence type="ECO:0000313" key="2">
    <source>
        <dbReference type="Proteomes" id="UP000540506"/>
    </source>
</evidence>
<organism evidence="1 2">
    <name type="scientific">Kitasatospora kifunensis</name>
    <name type="common">Streptomyces kifunensis</name>
    <dbReference type="NCBI Taxonomy" id="58351"/>
    <lineage>
        <taxon>Bacteria</taxon>
        <taxon>Bacillati</taxon>
        <taxon>Actinomycetota</taxon>
        <taxon>Actinomycetes</taxon>
        <taxon>Kitasatosporales</taxon>
        <taxon>Streptomycetaceae</taxon>
        <taxon>Kitasatospora</taxon>
    </lineage>
</organism>
<sequence length="84" mass="9462">MEAAAAEDLGANVAPLFGPLIALLDQDGTDQADLTARNLHGRIAHKGERAPIQAGERWYVERTHAWQNAFHRIARCYERPKRRT</sequence>
<accession>A0A7W7RBN0</accession>
<keyword evidence="2" id="KW-1185">Reference proteome</keyword>
<name>A0A7W7RBN0_KITKI</name>
<proteinExistence type="predicted"/>
<reference evidence="1 2" key="1">
    <citation type="submission" date="2020-08" db="EMBL/GenBank/DDBJ databases">
        <title>Sequencing the genomes of 1000 actinobacteria strains.</title>
        <authorList>
            <person name="Klenk H.-P."/>
        </authorList>
    </citation>
    <scope>NUCLEOTIDE SEQUENCE [LARGE SCALE GENOMIC DNA]</scope>
    <source>
        <strain evidence="1 2">DSM 41654</strain>
    </source>
</reference>
<dbReference type="AlphaFoldDB" id="A0A7W7RBN0"/>
<dbReference type="EMBL" id="JACHJV010000003">
    <property type="protein sequence ID" value="MBB4929016.1"/>
    <property type="molecule type" value="Genomic_DNA"/>
</dbReference>
<gene>
    <name evidence="1" type="ORF">FHR34_008113</name>
</gene>